<dbReference type="Proteomes" id="UP000007322">
    <property type="component" value="Chromosome 2"/>
</dbReference>
<dbReference type="InParanoid" id="G2QAE6"/>
<dbReference type="HOGENOM" id="CLU_3088952_0_0_1"/>
<evidence type="ECO:0000313" key="2">
    <source>
        <dbReference type="Proteomes" id="UP000007322"/>
    </source>
</evidence>
<name>G2QAE6_THET4</name>
<protein>
    <submittedName>
        <fullName evidence="1">Uncharacterized protein</fullName>
    </submittedName>
</protein>
<dbReference type="VEuPathDB" id="FungiDB:MYCTH_2300087"/>
<dbReference type="AlphaFoldDB" id="G2QAE6"/>
<reference evidence="1 2" key="1">
    <citation type="journal article" date="2011" name="Nat. Biotechnol.">
        <title>Comparative genomic analysis of the thermophilic biomass-degrading fungi Myceliophthora thermophila and Thielavia terrestris.</title>
        <authorList>
            <person name="Berka R.M."/>
            <person name="Grigoriev I.V."/>
            <person name="Otillar R."/>
            <person name="Salamov A."/>
            <person name="Grimwood J."/>
            <person name="Reid I."/>
            <person name="Ishmael N."/>
            <person name="John T."/>
            <person name="Darmond C."/>
            <person name="Moisan M.-C."/>
            <person name="Henrissat B."/>
            <person name="Coutinho P.M."/>
            <person name="Lombard V."/>
            <person name="Natvig D.O."/>
            <person name="Lindquist E."/>
            <person name="Schmutz J."/>
            <person name="Lucas S."/>
            <person name="Harris P."/>
            <person name="Powlowski J."/>
            <person name="Bellemare A."/>
            <person name="Taylor D."/>
            <person name="Butler G."/>
            <person name="de Vries R.P."/>
            <person name="Allijn I.E."/>
            <person name="van den Brink J."/>
            <person name="Ushinsky S."/>
            <person name="Storms R."/>
            <person name="Powell A.J."/>
            <person name="Paulsen I.T."/>
            <person name="Elbourne L.D.H."/>
            <person name="Baker S.E."/>
            <person name="Magnuson J."/>
            <person name="LaBoissiere S."/>
            <person name="Clutterbuck A.J."/>
            <person name="Martinez D."/>
            <person name="Wogulis M."/>
            <person name="de Leon A.L."/>
            <person name="Rey M.W."/>
            <person name="Tsang A."/>
        </authorList>
    </citation>
    <scope>NUCLEOTIDE SEQUENCE [LARGE SCALE GENOMIC DNA]</scope>
    <source>
        <strain evidence="2">ATCC 42464 / BCRC 31852 / DSM 1799</strain>
    </source>
</reference>
<organism evidence="1 2">
    <name type="scientific">Thermothelomyces thermophilus (strain ATCC 42464 / BCRC 31852 / DSM 1799)</name>
    <name type="common">Sporotrichum thermophile</name>
    <dbReference type="NCBI Taxonomy" id="573729"/>
    <lineage>
        <taxon>Eukaryota</taxon>
        <taxon>Fungi</taxon>
        <taxon>Dikarya</taxon>
        <taxon>Ascomycota</taxon>
        <taxon>Pezizomycotina</taxon>
        <taxon>Sordariomycetes</taxon>
        <taxon>Sordariomycetidae</taxon>
        <taxon>Sordariales</taxon>
        <taxon>Chaetomiaceae</taxon>
        <taxon>Thermothelomyces</taxon>
    </lineage>
</organism>
<dbReference type="GeneID" id="11511766"/>
<keyword evidence="2" id="KW-1185">Reference proteome</keyword>
<dbReference type="RefSeq" id="XP_003661087.1">
    <property type="nucleotide sequence ID" value="XM_003661039.1"/>
</dbReference>
<dbReference type="KEGG" id="mtm:MYCTH_2300087"/>
<accession>G2QAE6</accession>
<proteinExistence type="predicted"/>
<dbReference type="EMBL" id="CP003003">
    <property type="protein sequence ID" value="AEO55842.1"/>
    <property type="molecule type" value="Genomic_DNA"/>
</dbReference>
<sequence>MTDQQGVTLWNRLSIEFLADLNFGVSVINIWVLVGEMAVAAGKDTSKCIPDH</sequence>
<evidence type="ECO:0000313" key="1">
    <source>
        <dbReference type="EMBL" id="AEO55842.1"/>
    </source>
</evidence>
<gene>
    <name evidence="1" type="ORF">MYCTH_2300087</name>
</gene>